<proteinExistence type="predicted"/>
<protein>
    <submittedName>
        <fullName evidence="1">Uncharacterized protein</fullName>
    </submittedName>
</protein>
<evidence type="ECO:0000313" key="1">
    <source>
        <dbReference type="EMBL" id="KAJ4187455.1"/>
    </source>
</evidence>
<dbReference type="EMBL" id="JAOQAV010000017">
    <property type="protein sequence ID" value="KAJ4187455.1"/>
    <property type="molecule type" value="Genomic_DNA"/>
</dbReference>
<organism evidence="1 2">
    <name type="scientific">Fusarium falciforme</name>
    <dbReference type="NCBI Taxonomy" id="195108"/>
    <lineage>
        <taxon>Eukaryota</taxon>
        <taxon>Fungi</taxon>
        <taxon>Dikarya</taxon>
        <taxon>Ascomycota</taxon>
        <taxon>Pezizomycotina</taxon>
        <taxon>Sordariomycetes</taxon>
        <taxon>Hypocreomycetidae</taxon>
        <taxon>Hypocreales</taxon>
        <taxon>Nectriaceae</taxon>
        <taxon>Fusarium</taxon>
        <taxon>Fusarium solani species complex</taxon>
    </lineage>
</organism>
<reference evidence="1" key="1">
    <citation type="submission" date="2022-09" db="EMBL/GenBank/DDBJ databases">
        <title>Fusarium specimens isolated from Avocado Roots.</title>
        <authorList>
            <person name="Stajich J."/>
            <person name="Roper C."/>
            <person name="Heimlech-Rivalta G."/>
        </authorList>
    </citation>
    <scope>NUCLEOTIDE SEQUENCE</scope>
    <source>
        <strain evidence="1">A02</strain>
    </source>
</reference>
<gene>
    <name evidence="1" type="ORF">NW755_006944</name>
</gene>
<name>A0A9W8R4B0_9HYPO</name>
<dbReference type="AlphaFoldDB" id="A0A9W8R4B0"/>
<evidence type="ECO:0000313" key="2">
    <source>
        <dbReference type="Proteomes" id="UP001152087"/>
    </source>
</evidence>
<accession>A0A9W8R4B0</accession>
<dbReference type="Proteomes" id="UP001152087">
    <property type="component" value="Unassembled WGS sequence"/>
</dbReference>
<comment type="caution">
    <text evidence="1">The sequence shown here is derived from an EMBL/GenBank/DDBJ whole genome shotgun (WGS) entry which is preliminary data.</text>
</comment>
<keyword evidence="2" id="KW-1185">Reference proteome</keyword>
<sequence length="356" mass="40827">MLSSRTTPKVSFDVAIELSPARFDKVIPLSAEDYQVAGWNIAQRFPAQELKPDDPEVPCVLVGPSFDFADVAAGLPKVKAAIDELQPGTSLEKESDRVEVRVGVQGGISGGETILFAKKITTLVMVLEKHLLCKLRSPYLKDDDNLMSKESKVAVGPWPQGNVVSSDYDSHIPPMATMKPAVWNNQEPECMYRKFSLIWAAPSLRELSYMCAPHWKVCDFYIGPPTELPLSRIPWGIEESPQDPSPWWEFGKEFDLFRERSNRQWDSEERHTYFYFTYLQSTFEHKLLRNWVEVIARIAELALASSDEYKRCLETIFTILHESGSGFTAWAPLMKRVLNLEHRIPDWRDQIPWYLR</sequence>